<sequence length="98" mass="11894">MFKTDMHRLTTFHNVRVNPSNLPEEIKRDFPEYQEVLTRMLSLDPVERPSAQELLQMPLFTKKSKRDLMMEIEDRDKQIKEMQRKMKELERRIAACKE</sequence>
<reference evidence="2" key="1">
    <citation type="submission" date="2010-02" db="EMBL/GenBank/DDBJ databases">
        <title>Sequencing and annotation of the Blastocystis hominis genome.</title>
        <authorList>
            <person name="Wincker P."/>
        </authorList>
    </citation>
    <scope>NUCLEOTIDE SEQUENCE</scope>
    <source>
        <strain evidence="2">Singapore isolate B</strain>
    </source>
</reference>
<dbReference type="OrthoDB" id="5979581at2759"/>
<proteinExistence type="predicted"/>
<evidence type="ECO:0000256" key="1">
    <source>
        <dbReference type="SAM" id="Coils"/>
    </source>
</evidence>
<evidence type="ECO:0000313" key="3">
    <source>
        <dbReference type="Proteomes" id="UP000008312"/>
    </source>
</evidence>
<evidence type="ECO:0000313" key="2">
    <source>
        <dbReference type="EMBL" id="CBK24450.2"/>
    </source>
</evidence>
<organism evidence="2">
    <name type="scientific">Blastocystis hominis</name>
    <dbReference type="NCBI Taxonomy" id="12968"/>
    <lineage>
        <taxon>Eukaryota</taxon>
        <taxon>Sar</taxon>
        <taxon>Stramenopiles</taxon>
        <taxon>Bigyra</taxon>
        <taxon>Opalozoa</taxon>
        <taxon>Opalinata</taxon>
        <taxon>Blastocystidae</taxon>
        <taxon>Blastocystis</taxon>
    </lineage>
</organism>
<keyword evidence="3" id="KW-1185">Reference proteome</keyword>
<evidence type="ECO:0008006" key="4">
    <source>
        <dbReference type="Google" id="ProtNLM"/>
    </source>
</evidence>
<accession>D8M8R1</accession>
<dbReference type="GeneID" id="24922900"/>
<gene>
    <name evidence="2" type="ORF">GSBLH_T00006776001</name>
</gene>
<dbReference type="SUPFAM" id="SSF56112">
    <property type="entry name" value="Protein kinase-like (PK-like)"/>
    <property type="match status" value="1"/>
</dbReference>
<keyword evidence="1" id="KW-0175">Coiled coil</keyword>
<dbReference type="Proteomes" id="UP000008312">
    <property type="component" value="Unassembled WGS sequence"/>
</dbReference>
<dbReference type="InParanoid" id="D8M8R1"/>
<dbReference type="RefSeq" id="XP_012898498.1">
    <property type="nucleotide sequence ID" value="XM_013043044.1"/>
</dbReference>
<dbReference type="AlphaFoldDB" id="D8M8R1"/>
<dbReference type="Gene3D" id="1.10.510.10">
    <property type="entry name" value="Transferase(Phosphotransferase) domain 1"/>
    <property type="match status" value="1"/>
</dbReference>
<name>D8M8R1_BLAHO</name>
<dbReference type="EMBL" id="FN668688">
    <property type="protein sequence ID" value="CBK24450.2"/>
    <property type="molecule type" value="Genomic_DNA"/>
</dbReference>
<protein>
    <recommendedName>
        <fullName evidence="4">Protein kinase domain-containing protein</fullName>
    </recommendedName>
</protein>
<dbReference type="InterPro" id="IPR011009">
    <property type="entry name" value="Kinase-like_dom_sf"/>
</dbReference>
<feature type="coiled-coil region" evidence="1">
    <location>
        <begin position="65"/>
        <end position="92"/>
    </location>
</feature>